<evidence type="ECO:0000256" key="10">
    <source>
        <dbReference type="ARBA" id="ARBA00023004"/>
    </source>
</evidence>
<evidence type="ECO:0000256" key="12">
    <source>
        <dbReference type="ARBA" id="ARBA00023204"/>
    </source>
</evidence>
<dbReference type="CDD" id="cd03431">
    <property type="entry name" value="NUDIX_DNA_Glycosylase_C-MutY"/>
    <property type="match status" value="1"/>
</dbReference>
<dbReference type="GO" id="GO:0032357">
    <property type="term" value="F:oxidized purine DNA binding"/>
    <property type="evidence" value="ECO:0007669"/>
    <property type="project" value="TreeGrafter"/>
</dbReference>
<sequence>MTVNTSAETYPASIKCSDASWFQNQVLDWYDKYGRKHLPWQQDVNPYKVWLSEVMLQQTQVKTVIPYFESFMSRFPSVVDLANADEDEVLHLWTGLGYYARARNLHKAAKRVRDQYAGQFPTEFDQVLDLPGIGRSTAGAVLSLGDGQHHPILDGNVKRVLTRFFAVQGWPGKKSVENELWQYAEQLTSKTRPSNFNQVMMDLGATVCTRTKPNCDTCPLSDKCLAKAQGRQTEFPFSKPKKEKPIKFCYMLMLVKGDKVQMYQRPKQGIWGGLYSFPEFESLNDVELSLANIKIELEDVEIDEEALFRHTFSHYHLDIQPIIIRIDDKALGYEIAEHNQLWLPLAPNERPKVGLSAVAEKLLNQI</sequence>
<comment type="similarity">
    <text evidence="3 14">Belongs to the Nth/MutY family.</text>
</comment>
<dbReference type="NCBIfam" id="NF008132">
    <property type="entry name" value="PRK10880.1"/>
    <property type="match status" value="1"/>
</dbReference>
<dbReference type="InterPro" id="IPR011257">
    <property type="entry name" value="DNA_glycosylase"/>
</dbReference>
<keyword evidence="6" id="KW-0004">4Fe-4S</keyword>
<evidence type="ECO:0000313" key="16">
    <source>
        <dbReference type="EMBL" id="QTH63532.1"/>
    </source>
</evidence>
<dbReference type="RefSeq" id="WP_208831588.1">
    <property type="nucleotide sequence ID" value="NZ_CP072110.1"/>
</dbReference>
<dbReference type="CDD" id="cd00056">
    <property type="entry name" value="ENDO3c"/>
    <property type="match status" value="1"/>
</dbReference>
<dbReference type="Gene3D" id="1.10.340.30">
    <property type="entry name" value="Hypothetical protein, domain 2"/>
    <property type="match status" value="1"/>
</dbReference>
<dbReference type="GO" id="GO:0006298">
    <property type="term" value="P:mismatch repair"/>
    <property type="evidence" value="ECO:0007669"/>
    <property type="project" value="TreeGrafter"/>
</dbReference>
<dbReference type="AlphaFoldDB" id="A0A975DAG1"/>
<evidence type="ECO:0000256" key="6">
    <source>
        <dbReference type="ARBA" id="ARBA00022485"/>
    </source>
</evidence>
<keyword evidence="9" id="KW-0378">Hydrolase</keyword>
<dbReference type="Gene3D" id="1.10.1670.10">
    <property type="entry name" value="Helix-hairpin-Helix base-excision DNA repair enzymes (C-terminal)"/>
    <property type="match status" value="1"/>
</dbReference>
<name>A0A975DAG1_9GAMM</name>
<keyword evidence="17" id="KW-1185">Reference proteome</keyword>
<dbReference type="GO" id="GO:0051539">
    <property type="term" value="F:4 iron, 4 sulfur cluster binding"/>
    <property type="evidence" value="ECO:0007669"/>
    <property type="project" value="UniProtKB-UniRule"/>
</dbReference>
<dbReference type="SMART" id="SM00525">
    <property type="entry name" value="FES"/>
    <property type="match status" value="1"/>
</dbReference>
<evidence type="ECO:0000256" key="4">
    <source>
        <dbReference type="ARBA" id="ARBA00012045"/>
    </source>
</evidence>
<keyword evidence="13 14" id="KW-0326">Glycosidase</keyword>
<evidence type="ECO:0000256" key="8">
    <source>
        <dbReference type="ARBA" id="ARBA00022763"/>
    </source>
</evidence>
<dbReference type="InterPro" id="IPR029119">
    <property type="entry name" value="MutY_C"/>
</dbReference>
<evidence type="ECO:0000256" key="9">
    <source>
        <dbReference type="ARBA" id="ARBA00022801"/>
    </source>
</evidence>
<keyword evidence="7" id="KW-0479">Metal-binding</keyword>
<evidence type="ECO:0000256" key="14">
    <source>
        <dbReference type="RuleBase" id="RU365096"/>
    </source>
</evidence>
<dbReference type="GO" id="GO:0034039">
    <property type="term" value="F:8-oxo-7,8-dihydroguanine DNA N-glycosylase activity"/>
    <property type="evidence" value="ECO:0007669"/>
    <property type="project" value="TreeGrafter"/>
</dbReference>
<organism evidence="16 17">
    <name type="scientific">Psychrosphaera ytuae</name>
    <dbReference type="NCBI Taxonomy" id="2820710"/>
    <lineage>
        <taxon>Bacteria</taxon>
        <taxon>Pseudomonadati</taxon>
        <taxon>Pseudomonadota</taxon>
        <taxon>Gammaproteobacteria</taxon>
        <taxon>Alteromonadales</taxon>
        <taxon>Pseudoalteromonadaceae</taxon>
        <taxon>Psychrosphaera</taxon>
    </lineage>
</organism>
<dbReference type="SUPFAM" id="SSF48150">
    <property type="entry name" value="DNA-glycosylase"/>
    <property type="match status" value="1"/>
</dbReference>
<dbReference type="SUPFAM" id="SSF55811">
    <property type="entry name" value="Nudix"/>
    <property type="match status" value="1"/>
</dbReference>
<dbReference type="Proteomes" id="UP000682739">
    <property type="component" value="Chromosome"/>
</dbReference>
<dbReference type="EC" id="3.2.2.31" evidence="4 14"/>
<dbReference type="GO" id="GO:0006284">
    <property type="term" value="P:base-excision repair"/>
    <property type="evidence" value="ECO:0007669"/>
    <property type="project" value="UniProtKB-UniRule"/>
</dbReference>
<keyword evidence="8 14" id="KW-0227">DNA damage</keyword>
<protein>
    <recommendedName>
        <fullName evidence="5 14">Adenine DNA glycosylase</fullName>
        <ecNumber evidence="4 14">3.2.2.31</ecNumber>
    </recommendedName>
</protein>
<dbReference type="GO" id="GO:0035485">
    <property type="term" value="F:adenine/guanine mispair binding"/>
    <property type="evidence" value="ECO:0007669"/>
    <property type="project" value="TreeGrafter"/>
</dbReference>
<dbReference type="PANTHER" id="PTHR42944">
    <property type="entry name" value="ADENINE DNA GLYCOSYLASE"/>
    <property type="match status" value="1"/>
</dbReference>
<dbReference type="InterPro" id="IPR005760">
    <property type="entry name" value="A/G_AdeGlyc_MutY"/>
</dbReference>
<evidence type="ECO:0000256" key="7">
    <source>
        <dbReference type="ARBA" id="ARBA00022723"/>
    </source>
</evidence>
<evidence type="ECO:0000259" key="15">
    <source>
        <dbReference type="SMART" id="SM00478"/>
    </source>
</evidence>
<dbReference type="InterPro" id="IPR044298">
    <property type="entry name" value="MIG/MutY"/>
</dbReference>
<evidence type="ECO:0000256" key="5">
    <source>
        <dbReference type="ARBA" id="ARBA00022023"/>
    </source>
</evidence>
<comment type="cofactor">
    <cofactor evidence="14">
        <name>[4Fe-4S] cluster</name>
        <dbReference type="ChEBI" id="CHEBI:49883"/>
    </cofactor>
    <text evidence="14">Binds 1 [4Fe-4S] cluster.</text>
</comment>
<comment type="catalytic activity">
    <reaction evidence="1 14">
        <text>Hydrolyzes free adenine bases from 7,8-dihydro-8-oxoguanine:adenine mismatched double-stranded DNA, leaving an apurinic site.</text>
        <dbReference type="EC" id="3.2.2.31"/>
    </reaction>
</comment>
<comment type="function">
    <text evidence="2">Adenine glycosylase active on G-A mispairs. MutY also corrects error-prone DNA synthesis past GO lesions which are due to the oxidatively damaged form of guanine: 7,8-dihydro-8-oxoguanine (8-oxo-dGTP).</text>
</comment>
<dbReference type="InterPro" id="IPR004036">
    <property type="entry name" value="Endonuclease-III-like_CS2"/>
</dbReference>
<feature type="domain" description="HhH-GPD" evidence="15">
    <location>
        <begin position="55"/>
        <end position="206"/>
    </location>
</feature>
<proteinExistence type="inferred from homology"/>
<dbReference type="PROSITE" id="PS01155">
    <property type="entry name" value="ENDONUCLEASE_III_2"/>
    <property type="match status" value="1"/>
</dbReference>
<evidence type="ECO:0000256" key="13">
    <source>
        <dbReference type="ARBA" id="ARBA00023295"/>
    </source>
</evidence>
<evidence type="ECO:0000256" key="11">
    <source>
        <dbReference type="ARBA" id="ARBA00023014"/>
    </source>
</evidence>
<dbReference type="InterPro" id="IPR003265">
    <property type="entry name" value="HhH-GPD_domain"/>
</dbReference>
<dbReference type="NCBIfam" id="TIGR01084">
    <property type="entry name" value="mutY"/>
    <property type="match status" value="1"/>
</dbReference>
<keyword evidence="10 14" id="KW-0408">Iron</keyword>
<dbReference type="EMBL" id="CP072110">
    <property type="protein sequence ID" value="QTH63532.1"/>
    <property type="molecule type" value="Genomic_DNA"/>
</dbReference>
<dbReference type="Pfam" id="PF14815">
    <property type="entry name" value="NUDIX_4"/>
    <property type="match status" value="1"/>
</dbReference>
<dbReference type="KEGG" id="psym:J1N51_12490"/>
<dbReference type="FunFam" id="1.10.340.30:FF:000002">
    <property type="entry name" value="Adenine DNA glycosylase"/>
    <property type="match status" value="1"/>
</dbReference>
<dbReference type="FunFam" id="1.10.1670.10:FF:000002">
    <property type="entry name" value="Adenine DNA glycosylase"/>
    <property type="match status" value="1"/>
</dbReference>
<dbReference type="InterPro" id="IPR015797">
    <property type="entry name" value="NUDIX_hydrolase-like_dom_sf"/>
</dbReference>
<evidence type="ECO:0000256" key="2">
    <source>
        <dbReference type="ARBA" id="ARBA00002933"/>
    </source>
</evidence>
<reference evidence="16" key="1">
    <citation type="submission" date="2021-03" db="EMBL/GenBank/DDBJ databases">
        <title>Description of Psychrosphaera ytuae sp. nov. isolated from deep sea sediment of South China Sea.</title>
        <authorList>
            <person name="Zhang J."/>
            <person name="Xu X.-D."/>
        </authorList>
    </citation>
    <scope>NUCLEOTIDE SEQUENCE</scope>
    <source>
        <strain evidence="16">MTZ26</strain>
    </source>
</reference>
<dbReference type="GO" id="GO:0046872">
    <property type="term" value="F:metal ion binding"/>
    <property type="evidence" value="ECO:0007669"/>
    <property type="project" value="UniProtKB-UniRule"/>
</dbReference>
<dbReference type="InterPro" id="IPR023170">
    <property type="entry name" value="HhH_base_excis_C"/>
</dbReference>
<evidence type="ECO:0000256" key="3">
    <source>
        <dbReference type="ARBA" id="ARBA00008343"/>
    </source>
</evidence>
<dbReference type="PANTHER" id="PTHR42944:SF1">
    <property type="entry name" value="ADENINE DNA GLYCOSYLASE"/>
    <property type="match status" value="1"/>
</dbReference>
<evidence type="ECO:0000313" key="17">
    <source>
        <dbReference type="Proteomes" id="UP000682739"/>
    </source>
</evidence>
<keyword evidence="12" id="KW-0234">DNA repair</keyword>
<keyword evidence="11" id="KW-0411">Iron-sulfur</keyword>
<dbReference type="Pfam" id="PF00730">
    <property type="entry name" value="HhH-GPD"/>
    <property type="match status" value="1"/>
</dbReference>
<evidence type="ECO:0000256" key="1">
    <source>
        <dbReference type="ARBA" id="ARBA00000843"/>
    </source>
</evidence>
<dbReference type="SMART" id="SM00478">
    <property type="entry name" value="ENDO3c"/>
    <property type="match status" value="1"/>
</dbReference>
<gene>
    <name evidence="16" type="primary">mutY</name>
    <name evidence="16" type="ORF">J1N51_12490</name>
</gene>
<dbReference type="InterPro" id="IPR003651">
    <property type="entry name" value="Endonuclease3_FeS-loop_motif"/>
</dbReference>
<dbReference type="Gene3D" id="3.90.79.10">
    <property type="entry name" value="Nucleoside Triphosphate Pyrophosphohydrolase"/>
    <property type="match status" value="1"/>
</dbReference>
<accession>A0A975DAG1</accession>
<dbReference type="GO" id="GO:0000701">
    <property type="term" value="F:purine-specific mismatch base pair DNA N-glycosylase activity"/>
    <property type="evidence" value="ECO:0007669"/>
    <property type="project" value="UniProtKB-EC"/>
</dbReference>